<evidence type="ECO:0000313" key="5">
    <source>
        <dbReference type="EMBL" id="QCC26465.1"/>
    </source>
</evidence>
<evidence type="ECO:0000256" key="2">
    <source>
        <dbReference type="ARBA" id="ARBA00022761"/>
    </source>
</evidence>
<dbReference type="PROSITE" id="PS00210">
    <property type="entry name" value="HEMOCYANIN_2"/>
    <property type="match status" value="1"/>
</dbReference>
<name>A0A4D6GHT2_9HEXA</name>
<keyword evidence="2" id="KW-0758">Storage protein</keyword>
<dbReference type="InterPro" id="IPR005203">
    <property type="entry name" value="Hemocyanin_C"/>
</dbReference>
<dbReference type="Pfam" id="PF03723">
    <property type="entry name" value="Hemocyanin_C"/>
    <property type="match status" value="1"/>
</dbReference>
<dbReference type="SUPFAM" id="SSF81296">
    <property type="entry name" value="E set domains"/>
    <property type="match status" value="1"/>
</dbReference>
<gene>
    <name evidence="5" type="primary">Hc2</name>
</gene>
<dbReference type="InterPro" id="IPR002227">
    <property type="entry name" value="Tyrosinase_Cu-bd"/>
</dbReference>
<evidence type="ECO:0000256" key="1">
    <source>
        <dbReference type="ARBA" id="ARBA00009470"/>
    </source>
</evidence>
<organism evidence="5">
    <name type="scientific">Pogonognathellus sp. AD-2013</name>
    <dbReference type="NCBI Taxonomy" id="1323567"/>
    <lineage>
        <taxon>Eukaryota</taxon>
        <taxon>Metazoa</taxon>
        <taxon>Ecdysozoa</taxon>
        <taxon>Arthropoda</taxon>
        <taxon>Hexapoda</taxon>
        <taxon>Collembola</taxon>
        <taxon>Entomobryomorpha</taxon>
        <taxon>Tomoceroidea</taxon>
        <taxon>Tomoceridae</taxon>
        <taxon>Pogonognathellus</taxon>
    </lineage>
</organism>
<dbReference type="InterPro" id="IPR008922">
    <property type="entry name" value="Di-copper_centre_dom_sf"/>
</dbReference>
<feature type="chain" id="PRO_5020040213" evidence="3">
    <location>
        <begin position="20"/>
        <end position="678"/>
    </location>
</feature>
<dbReference type="InterPro" id="IPR037020">
    <property type="entry name" value="Hemocyanin_C_sf"/>
</dbReference>
<dbReference type="SUPFAM" id="SSF48050">
    <property type="entry name" value="Hemocyanin, N-terminal domain"/>
    <property type="match status" value="1"/>
</dbReference>
<feature type="domain" description="Tyrosinase copper-binding" evidence="4">
    <location>
        <begin position="395"/>
        <end position="406"/>
    </location>
</feature>
<dbReference type="SUPFAM" id="SSF48056">
    <property type="entry name" value="Di-copper centre-containing domain"/>
    <property type="match status" value="1"/>
</dbReference>
<evidence type="ECO:0000259" key="4">
    <source>
        <dbReference type="PROSITE" id="PS00498"/>
    </source>
</evidence>
<dbReference type="InterPro" id="IPR014756">
    <property type="entry name" value="Ig_E-set"/>
</dbReference>
<evidence type="ECO:0000256" key="3">
    <source>
        <dbReference type="SAM" id="SignalP"/>
    </source>
</evidence>
<dbReference type="InterPro" id="IPR013788">
    <property type="entry name" value="Hemocyanin/hexamerin"/>
</dbReference>
<dbReference type="InterPro" id="IPR005204">
    <property type="entry name" value="Hemocyanin_N"/>
</dbReference>
<feature type="signal peptide" evidence="3">
    <location>
        <begin position="1"/>
        <end position="19"/>
    </location>
</feature>
<accession>A0A4D6GHT2</accession>
<dbReference type="GO" id="GO:0005615">
    <property type="term" value="C:extracellular space"/>
    <property type="evidence" value="ECO:0007669"/>
    <property type="project" value="UniProtKB-ARBA"/>
</dbReference>
<sequence>MKVAVAFCLVALAAVSVSAVKQKADEVFLKKQLAVLKLVWRLSSPNEDAEQLALAKSFNPLEHLSEYKNPETVKHYFEAIPLGKHQKRGEIFNLFDANLRKEMIELFEILHFAQSWELFYKTAVYAREVTNEGQFFWAFSVAVVHRKEGLVLPPPYEIFPHMFTTSDVIRQAYRAKMTQTPVVIPMNFTGTIRNPEQRVSYFGEDIGMNAHHISWHSLHPFWWNDEKYGKSLDRTGELFWYAHHQLSVRFDAERLSNNLQDVDALHWDKPILDGFSPKAIYKSGVEFPSRPDNMRFQDLNGITVNDMKQFESRIRKSIALGFVFSKTGEKVPINNFNGINILGDLLESSTRSVHPTLYGSLHNNAHVMLSKVVDPKGKFGLAPGVMEHFETATRDPAFFRLHKYMDNIVKEHKDFLTPYTHEELDFPGVSVEAVKVVGKTKASTPNVLVTHFQDFLFDMTNALDSSKNVKDVDIQTRVRRLSHEPFEYVITANSNKEATAVARIFVIPKNDWFGDKLSLDKMRWSMIELDKFVIKLKNGQNVIRRSSESSSVTIPDRKGFREMMKEVNEALAGTREYFVDTKTTGHCGHPHGLLLPKGNAQGMKFKLFVVLTNFEQDFHTEDYTEGTLPAVSYCGVVGGKNPDKKPLGYPFDRKIQSWDQFKTDNMKYAEITIQNVQN</sequence>
<dbReference type="PANTHER" id="PTHR11511:SF5">
    <property type="entry name" value="FAT-BODY PROTEIN 1-RELATED"/>
    <property type="match status" value="1"/>
</dbReference>
<dbReference type="GO" id="GO:0045735">
    <property type="term" value="F:nutrient reservoir activity"/>
    <property type="evidence" value="ECO:0007669"/>
    <property type="project" value="UniProtKB-KW"/>
</dbReference>
<dbReference type="PROSITE" id="PS00498">
    <property type="entry name" value="TYROSINASE_2"/>
    <property type="match status" value="1"/>
</dbReference>
<dbReference type="Pfam" id="PF00372">
    <property type="entry name" value="Hemocyanin_M"/>
    <property type="match status" value="1"/>
</dbReference>
<comment type="similarity">
    <text evidence="1">Belongs to the tyrosinase family. Hemocyanin subfamily.</text>
</comment>
<dbReference type="Pfam" id="PF03722">
    <property type="entry name" value="Hemocyanin_N"/>
    <property type="match status" value="1"/>
</dbReference>
<dbReference type="Gene3D" id="1.20.1370.10">
    <property type="entry name" value="Hemocyanin, N-terminal domain"/>
    <property type="match status" value="1"/>
</dbReference>
<dbReference type="EMBL" id="MG931003">
    <property type="protein sequence ID" value="QCC26465.1"/>
    <property type="molecule type" value="mRNA"/>
</dbReference>
<dbReference type="PANTHER" id="PTHR11511">
    <property type="entry name" value="LARVAL STORAGE PROTEIN/PHENOLOXIDASE"/>
    <property type="match status" value="1"/>
</dbReference>
<dbReference type="InterPro" id="IPR000896">
    <property type="entry name" value="Hemocyanin/hexamerin_mid_dom"/>
</dbReference>
<dbReference type="PRINTS" id="PR00187">
    <property type="entry name" value="HAEMOCYANIN"/>
</dbReference>
<reference evidence="5" key="1">
    <citation type="journal article" date="2019" name="Insect Mol. Biol.">
        <title>Developmental Expression and Evolution of Hexamerin and Hemocyanin from Folsomia candida (Collembola).</title>
        <authorList>
            <person name="Liang Y."/>
            <person name="Xie W."/>
            <person name="Luan Y.X."/>
        </authorList>
    </citation>
    <scope>NUCLEOTIDE SEQUENCE</scope>
</reference>
<dbReference type="Gene3D" id="2.60.40.1520">
    <property type="entry name" value="Hemocyanin, C-terminal domain"/>
    <property type="match status" value="1"/>
</dbReference>
<proteinExistence type="evidence at transcript level"/>
<dbReference type="Gene3D" id="1.10.1280.10">
    <property type="entry name" value="Di-copper center containing domain from catechol oxidase"/>
    <property type="match status" value="1"/>
</dbReference>
<keyword evidence="3" id="KW-0732">Signal</keyword>
<dbReference type="InterPro" id="IPR036697">
    <property type="entry name" value="Hemocyanin_N_sf"/>
</dbReference>
<protein>
    <submittedName>
        <fullName evidence="5">Hemocyanin subunit type 2</fullName>
    </submittedName>
</protein>
<dbReference type="AlphaFoldDB" id="A0A4D6GHT2"/>
<dbReference type="PROSITE" id="PS00209">
    <property type="entry name" value="HEMOCYANIN_1"/>
    <property type="match status" value="1"/>
</dbReference>
<dbReference type="GO" id="GO:0004497">
    <property type="term" value="F:monooxygenase activity"/>
    <property type="evidence" value="ECO:0007669"/>
    <property type="project" value="UniProtKB-ARBA"/>
</dbReference>